<gene>
    <name evidence="1" type="ordered locus">Phep_2868</name>
</gene>
<sequence length="77" mass="8815">MDKISKEADYDKVMAKINSLMAKGSKNVTDSELAEIRELALAAQYYEQNKYVIEAPTTLAGMIEMKMYELRLKSLFM</sequence>
<dbReference type="Proteomes" id="UP000000852">
    <property type="component" value="Chromosome"/>
</dbReference>
<proteinExistence type="predicted"/>
<dbReference type="RefSeq" id="WP_015808676.1">
    <property type="nucleotide sequence ID" value="NC_013061.1"/>
</dbReference>
<keyword evidence="2" id="KW-1185">Reference proteome</keyword>
<dbReference type="HOGENOM" id="CLU_2634908_0_0_10"/>
<dbReference type="EMBL" id="CP001681">
    <property type="protein sequence ID" value="ACU05066.1"/>
    <property type="molecule type" value="Genomic_DNA"/>
</dbReference>
<evidence type="ECO:0000313" key="1">
    <source>
        <dbReference type="EMBL" id="ACU05066.1"/>
    </source>
</evidence>
<evidence type="ECO:0000313" key="2">
    <source>
        <dbReference type="Proteomes" id="UP000000852"/>
    </source>
</evidence>
<organism evidence="1 2">
    <name type="scientific">Pedobacter heparinus (strain ATCC 13125 / DSM 2366 / CIP 104194 / JCM 7457 / NBRC 12017 / NCIMB 9290 / NRRL B-14731 / HIM 762-3)</name>
    <dbReference type="NCBI Taxonomy" id="485917"/>
    <lineage>
        <taxon>Bacteria</taxon>
        <taxon>Pseudomonadati</taxon>
        <taxon>Bacteroidota</taxon>
        <taxon>Sphingobacteriia</taxon>
        <taxon>Sphingobacteriales</taxon>
        <taxon>Sphingobacteriaceae</taxon>
        <taxon>Pedobacter</taxon>
    </lineage>
</organism>
<dbReference type="AlphaFoldDB" id="C6Y1S4"/>
<dbReference type="KEGG" id="phe:Phep_2868"/>
<protein>
    <submittedName>
        <fullName evidence="1">Uncharacterized protein</fullName>
    </submittedName>
</protein>
<reference evidence="1 2" key="1">
    <citation type="journal article" date="2009" name="Stand. Genomic Sci.">
        <title>Complete genome sequence of Pedobacter heparinus type strain (HIM 762-3).</title>
        <authorList>
            <person name="Han C."/>
            <person name="Spring S."/>
            <person name="Lapidus A."/>
            <person name="Del Rio T.G."/>
            <person name="Tice H."/>
            <person name="Copeland A."/>
            <person name="Cheng J.F."/>
            <person name="Lucas S."/>
            <person name="Chen F."/>
            <person name="Nolan M."/>
            <person name="Bruce D."/>
            <person name="Goodwin L."/>
            <person name="Pitluck S."/>
            <person name="Ivanova N."/>
            <person name="Mavromatis K."/>
            <person name="Mikhailova N."/>
            <person name="Pati A."/>
            <person name="Chen A."/>
            <person name="Palaniappan K."/>
            <person name="Land M."/>
            <person name="Hauser L."/>
            <person name="Chang Y.J."/>
            <person name="Jeffries C.C."/>
            <person name="Saunders E."/>
            <person name="Chertkov O."/>
            <person name="Brettin T."/>
            <person name="Goker M."/>
            <person name="Rohde M."/>
            <person name="Bristow J."/>
            <person name="Eisen J.A."/>
            <person name="Markowitz V."/>
            <person name="Hugenholtz P."/>
            <person name="Kyrpides N.C."/>
            <person name="Klenk H.P."/>
            <person name="Detter J.C."/>
        </authorList>
    </citation>
    <scope>NUCLEOTIDE SEQUENCE [LARGE SCALE GENOMIC DNA]</scope>
    <source>
        <strain evidence="2">ATCC 13125 / DSM 2366 / CIP 104194 / JCM 7457 / NBRC 12017 / NCIMB 9290 / NRRL B-14731 / HIM 762-3</strain>
    </source>
</reference>
<name>C6Y1S4_PEDHD</name>
<dbReference type="OrthoDB" id="961302at2"/>
<dbReference type="eggNOG" id="COG5499">
    <property type="taxonomic scope" value="Bacteria"/>
</dbReference>
<accession>C6Y1S4</accession>